<reference evidence="1" key="1">
    <citation type="submission" date="2023-07" db="EMBL/GenBank/DDBJ databases">
        <title>Sequencing the genomes of 1000 actinobacteria strains.</title>
        <authorList>
            <person name="Klenk H.-P."/>
        </authorList>
    </citation>
    <scope>NUCLEOTIDE SEQUENCE</scope>
    <source>
        <strain evidence="1">DSM 45977</strain>
    </source>
</reference>
<gene>
    <name evidence="1" type="ORF">JOF55_003500</name>
</gene>
<sequence>MPDTLLTNDPEQVRDFCVNHSEKGVIYKPLRGGPGTEGGQHVVLWAGTVTADDITESVRRTTHLFQARVPRAYAVRMTIVGHRLFTVRLDAPLDSTALDWRTYPPDQLLYTPVDVPADVSAAIHRLMATSGWSTPLPTSSLLPTSSGHSSAI</sequence>
<accession>A0AAE3ZGU6</accession>
<proteinExistence type="predicted"/>
<evidence type="ECO:0000313" key="1">
    <source>
        <dbReference type="EMBL" id="MDR7303319.1"/>
    </source>
</evidence>
<name>A0AAE3ZGU6_9ACTN</name>
<dbReference type="SUPFAM" id="SSF56059">
    <property type="entry name" value="Glutathione synthetase ATP-binding domain-like"/>
    <property type="match status" value="1"/>
</dbReference>
<dbReference type="Proteomes" id="UP001180845">
    <property type="component" value="Unassembled WGS sequence"/>
</dbReference>
<dbReference type="EMBL" id="JAVDXW010000001">
    <property type="protein sequence ID" value="MDR7303319.1"/>
    <property type="molecule type" value="Genomic_DNA"/>
</dbReference>
<dbReference type="AlphaFoldDB" id="A0AAE3ZGU6"/>
<keyword evidence="2" id="KW-1185">Reference proteome</keyword>
<evidence type="ECO:0008006" key="3">
    <source>
        <dbReference type="Google" id="ProtNLM"/>
    </source>
</evidence>
<protein>
    <recommendedName>
        <fullName evidence="3">ATP-grasp domain-containing protein</fullName>
    </recommendedName>
</protein>
<dbReference type="RefSeq" id="WP_310275558.1">
    <property type="nucleotide sequence ID" value="NZ_JAVDXW010000001.1"/>
</dbReference>
<organism evidence="1 2">
    <name type="scientific">Haloactinomyces albus</name>
    <dbReference type="NCBI Taxonomy" id="1352928"/>
    <lineage>
        <taxon>Bacteria</taxon>
        <taxon>Bacillati</taxon>
        <taxon>Actinomycetota</taxon>
        <taxon>Actinomycetes</taxon>
        <taxon>Actinopolysporales</taxon>
        <taxon>Actinopolysporaceae</taxon>
        <taxon>Haloactinomyces</taxon>
    </lineage>
</organism>
<evidence type="ECO:0000313" key="2">
    <source>
        <dbReference type="Proteomes" id="UP001180845"/>
    </source>
</evidence>
<comment type="caution">
    <text evidence="1">The sequence shown here is derived from an EMBL/GenBank/DDBJ whole genome shotgun (WGS) entry which is preliminary data.</text>
</comment>